<dbReference type="Gene3D" id="1.10.1530.10">
    <property type="match status" value="1"/>
</dbReference>
<dbReference type="InterPro" id="IPR043143">
    <property type="entry name" value="Mal/L-sulf/L-lact_DH-like_NADP"/>
</dbReference>
<proteinExistence type="predicted"/>
<dbReference type="PANTHER" id="PTHR11091">
    <property type="entry name" value="OXIDOREDUCTASE-RELATED"/>
    <property type="match status" value="1"/>
</dbReference>
<dbReference type="Pfam" id="PF02615">
    <property type="entry name" value="Ldh_2"/>
    <property type="match status" value="1"/>
</dbReference>
<reference evidence="3" key="1">
    <citation type="journal article" date="2019" name="Int. J. Syst. Evol. Microbiol.">
        <title>The Global Catalogue of Microorganisms (GCM) 10K type strain sequencing project: providing services to taxonomists for standard genome sequencing and annotation.</title>
        <authorList>
            <consortium name="The Broad Institute Genomics Platform"/>
            <consortium name="The Broad Institute Genome Sequencing Center for Infectious Disease"/>
            <person name="Wu L."/>
            <person name="Ma J."/>
        </authorList>
    </citation>
    <scope>NUCLEOTIDE SEQUENCE [LARGE SCALE GENOMIC DNA]</scope>
    <source>
        <strain evidence="3">JCM 18287</strain>
    </source>
</reference>
<protein>
    <submittedName>
        <fullName evidence="2">3-dehydro-L-gulonate 2-dehydrogenase</fullName>
    </submittedName>
</protein>
<dbReference type="SUPFAM" id="SSF89733">
    <property type="entry name" value="L-sulfolactate dehydrogenase-like"/>
    <property type="match status" value="1"/>
</dbReference>
<keyword evidence="3" id="KW-1185">Reference proteome</keyword>
<evidence type="ECO:0000256" key="1">
    <source>
        <dbReference type="ARBA" id="ARBA00023002"/>
    </source>
</evidence>
<evidence type="ECO:0000313" key="2">
    <source>
        <dbReference type="EMBL" id="GAA4958992.1"/>
    </source>
</evidence>
<dbReference type="RefSeq" id="WP_345163800.1">
    <property type="nucleotide sequence ID" value="NZ_BAABJK010000002.1"/>
</dbReference>
<accession>A0ABP9H669</accession>
<comment type="caution">
    <text evidence="2">The sequence shown here is derived from an EMBL/GenBank/DDBJ whole genome shotgun (WGS) entry which is preliminary data.</text>
</comment>
<dbReference type="PANTHER" id="PTHR11091:SF3">
    <property type="entry name" value="2,3-DIKETO-L-GULONATE REDUCTASE"/>
    <property type="match status" value="1"/>
</dbReference>
<dbReference type="Gene3D" id="3.30.1370.60">
    <property type="entry name" value="Hypothetical oxidoreductase yiak, domain 2"/>
    <property type="match status" value="1"/>
</dbReference>
<dbReference type="NCBIfam" id="NF009750">
    <property type="entry name" value="PRK13260.1"/>
    <property type="match status" value="1"/>
</dbReference>
<gene>
    <name evidence="2" type="primary">yiaK</name>
    <name evidence="2" type="ORF">GCM10023315_03190</name>
</gene>
<dbReference type="InterPro" id="IPR003767">
    <property type="entry name" value="Malate/L-lactate_DH-like"/>
</dbReference>
<dbReference type="InterPro" id="IPR043144">
    <property type="entry name" value="Mal/L-sulf/L-lact_DH-like_ah"/>
</dbReference>
<dbReference type="EMBL" id="BAABJK010000002">
    <property type="protein sequence ID" value="GAA4958992.1"/>
    <property type="molecule type" value="Genomic_DNA"/>
</dbReference>
<organism evidence="2 3">
    <name type="scientific">Algibacter aquimarinus</name>
    <dbReference type="NCBI Taxonomy" id="1136748"/>
    <lineage>
        <taxon>Bacteria</taxon>
        <taxon>Pseudomonadati</taxon>
        <taxon>Bacteroidota</taxon>
        <taxon>Flavobacteriia</taxon>
        <taxon>Flavobacteriales</taxon>
        <taxon>Flavobacteriaceae</taxon>
        <taxon>Algibacter</taxon>
    </lineage>
</organism>
<evidence type="ECO:0000313" key="3">
    <source>
        <dbReference type="Proteomes" id="UP001501692"/>
    </source>
</evidence>
<sequence length="339" mass="38168">MREKTIQVSEKEMQNQLEKLLLKYRFTEDNAKLIAKTHTESTLFGVNSHGVNRIPLFIEYLEKGIININAKAKKIETFGSIERWDGNFGSGVINAVTCTNRAVELAKKNGMGLVALRNTNHWMRGGSYGHQAADAGCISILFTNTQPNMPPWGGKDSRIGNNPFVVSIPRKKGHIVLDMAISQFSFGKINDYKLKGEKLPFFGGWDDNDELSKDPEQISLKERGLPIGFWKGSALSIILDMLATLLSAGNSTYRISKNKIETGISQVYLCIYPEIFNDKALQEKLLNEIIDYTHNVEPIYAEDRTYYPGERSQIKKAENLKNGISVNSNIWDKIIMLSQ</sequence>
<dbReference type="Proteomes" id="UP001501692">
    <property type="component" value="Unassembled WGS sequence"/>
</dbReference>
<name>A0ABP9H669_9FLAO</name>
<keyword evidence="1" id="KW-0560">Oxidoreductase</keyword>
<dbReference type="InterPro" id="IPR036111">
    <property type="entry name" value="Mal/L-sulfo/L-lacto_DH-like_sf"/>
</dbReference>